<feature type="coiled-coil region" evidence="1">
    <location>
        <begin position="31"/>
        <end position="86"/>
    </location>
</feature>
<dbReference type="EMBL" id="CAXDID020000006">
    <property type="protein sequence ID" value="CAL5975866.1"/>
    <property type="molecule type" value="Genomic_DNA"/>
</dbReference>
<accession>A0AA86TT74</accession>
<keyword evidence="1" id="KW-0175">Coiled coil</keyword>
<keyword evidence="4" id="KW-1185">Reference proteome</keyword>
<name>A0AA86TT74_9EUKA</name>
<evidence type="ECO:0000313" key="3">
    <source>
        <dbReference type="EMBL" id="CAL5975866.1"/>
    </source>
</evidence>
<evidence type="ECO:0000313" key="4">
    <source>
        <dbReference type="Proteomes" id="UP001642409"/>
    </source>
</evidence>
<evidence type="ECO:0000313" key="2">
    <source>
        <dbReference type="EMBL" id="CAI9928089.1"/>
    </source>
</evidence>
<proteinExistence type="predicted"/>
<reference evidence="3 4" key="2">
    <citation type="submission" date="2024-07" db="EMBL/GenBank/DDBJ databases">
        <authorList>
            <person name="Akdeniz Z."/>
        </authorList>
    </citation>
    <scope>NUCLEOTIDE SEQUENCE [LARGE SCALE GENOMIC DNA]</scope>
</reference>
<sequence>MNATIKQQLDSQKQLILTQNNTMYNMNSQILATLNLINQQLQNQIDGNKNDIRTIQSSITGISGVINNITNVNAVQNNDIQTLKNQQGPVMNSVFWCSMQKGMYSQVTGFCSNSKQCCYILLAPWNNQYQKRCLTSNSETGGYYYQYVSDSQCGTYIYV</sequence>
<organism evidence="2">
    <name type="scientific">Hexamita inflata</name>
    <dbReference type="NCBI Taxonomy" id="28002"/>
    <lineage>
        <taxon>Eukaryota</taxon>
        <taxon>Metamonada</taxon>
        <taxon>Diplomonadida</taxon>
        <taxon>Hexamitidae</taxon>
        <taxon>Hexamitinae</taxon>
        <taxon>Hexamita</taxon>
    </lineage>
</organism>
<evidence type="ECO:0000256" key="1">
    <source>
        <dbReference type="SAM" id="Coils"/>
    </source>
</evidence>
<dbReference type="AlphaFoldDB" id="A0AA86TT74"/>
<dbReference type="Proteomes" id="UP001642409">
    <property type="component" value="Unassembled WGS sequence"/>
</dbReference>
<comment type="caution">
    <text evidence="2">The sequence shown here is derived from an EMBL/GenBank/DDBJ whole genome shotgun (WGS) entry which is preliminary data.</text>
</comment>
<gene>
    <name evidence="2" type="ORF">HINF_LOCUS15734</name>
    <name evidence="3" type="ORF">HINF_LOCUS3546</name>
</gene>
<reference evidence="2" key="1">
    <citation type="submission" date="2023-06" db="EMBL/GenBank/DDBJ databases">
        <authorList>
            <person name="Kurt Z."/>
        </authorList>
    </citation>
    <scope>NUCLEOTIDE SEQUENCE</scope>
</reference>
<dbReference type="EMBL" id="CATOUU010000386">
    <property type="protein sequence ID" value="CAI9928089.1"/>
    <property type="molecule type" value="Genomic_DNA"/>
</dbReference>
<protein>
    <submittedName>
        <fullName evidence="3">Hypothetical_protein</fullName>
    </submittedName>
</protein>